<dbReference type="Proteomes" id="UP000295777">
    <property type="component" value="Unassembled WGS sequence"/>
</dbReference>
<keyword evidence="1" id="KW-0175">Coiled coil</keyword>
<evidence type="ECO:0000313" key="3">
    <source>
        <dbReference type="Proteomes" id="UP000295777"/>
    </source>
</evidence>
<accession>A0A4R1GF56</accession>
<proteinExistence type="predicted"/>
<evidence type="ECO:0000313" key="2">
    <source>
        <dbReference type="EMBL" id="TCK05285.1"/>
    </source>
</evidence>
<feature type="coiled-coil region" evidence="1">
    <location>
        <begin position="205"/>
        <end position="240"/>
    </location>
</feature>
<dbReference type="EMBL" id="SMFV01000002">
    <property type="protein sequence ID" value="TCK05285.1"/>
    <property type="molecule type" value="Genomic_DNA"/>
</dbReference>
<dbReference type="RefSeq" id="WP_132525875.1">
    <property type="nucleotide sequence ID" value="NZ_SMFV01000002.1"/>
</dbReference>
<protein>
    <submittedName>
        <fullName evidence="2">Putative nucleotidyltransferase component of viral defense system</fullName>
    </submittedName>
</protein>
<reference evidence="2 3" key="1">
    <citation type="submission" date="2019-03" db="EMBL/GenBank/DDBJ databases">
        <title>Genomic Encyclopedia of Archaeal and Bacterial Type Strains, Phase II (KMG-II): from individual species to whole genera.</title>
        <authorList>
            <person name="Goeker M."/>
        </authorList>
    </citation>
    <scope>NUCLEOTIDE SEQUENCE [LARGE SCALE GENOMIC DNA]</scope>
    <source>
        <strain evidence="2 3">DSM 24425</strain>
    </source>
</reference>
<dbReference type="AlphaFoldDB" id="A0A4R1GF56"/>
<keyword evidence="2" id="KW-0808">Transferase</keyword>
<dbReference type="Gene3D" id="3.10.450.620">
    <property type="entry name" value="JHP933, nucleotidyltransferase-like core domain"/>
    <property type="match status" value="1"/>
</dbReference>
<dbReference type="GO" id="GO:0016740">
    <property type="term" value="F:transferase activity"/>
    <property type="evidence" value="ECO:0007669"/>
    <property type="project" value="UniProtKB-KW"/>
</dbReference>
<evidence type="ECO:0000256" key="1">
    <source>
        <dbReference type="SAM" id="Coils"/>
    </source>
</evidence>
<organism evidence="2 3">
    <name type="scientific">Phorcysia thermohydrogeniphila</name>
    <dbReference type="NCBI Taxonomy" id="936138"/>
    <lineage>
        <taxon>Bacteria</taxon>
        <taxon>Pseudomonadati</taxon>
        <taxon>Aquificota</taxon>
        <taxon>Aquificia</taxon>
        <taxon>Desulfurobacteriales</taxon>
        <taxon>Desulfurobacteriaceae</taxon>
        <taxon>Phorcysia</taxon>
    </lineage>
</organism>
<sequence length="283" mass="32461">MFRLRSATAEEIKYYFEVVYPAQDRILSAIGKHFGDAFYLTGGTALSRFYFQHRLSEDLDLFTGTENIKTTIPRIVNLIESSGYKVVVEASSVTFGRLFVLLEGKEKLKIDLVADFPLETPKAKKNFYVDTLTNIAVNKITAFEDRAELKDLVDLYFIVKEGGINVEEILKLADRKRVPIPYEELLAINSLGISGSALLLKEVDVKELEKFLKELKEVLEENVKKKVQEAKSKIEEIVHDLLWDFPPEERRISLKTIPVLKRRIKGLSYPKRKAIELAVREFC</sequence>
<dbReference type="OrthoDB" id="9794849at2"/>
<gene>
    <name evidence="2" type="ORF">CLV27_0712</name>
</gene>
<comment type="caution">
    <text evidence="2">The sequence shown here is derived from an EMBL/GenBank/DDBJ whole genome shotgun (WGS) entry which is preliminary data.</text>
</comment>
<dbReference type="Pfam" id="PF08843">
    <property type="entry name" value="AbiEii"/>
    <property type="match status" value="1"/>
</dbReference>
<name>A0A4R1GF56_9BACT</name>
<dbReference type="InterPro" id="IPR014942">
    <property type="entry name" value="AbiEii"/>
</dbReference>
<keyword evidence="3" id="KW-1185">Reference proteome</keyword>